<evidence type="ECO:0000259" key="5">
    <source>
        <dbReference type="PROSITE" id="PS50931"/>
    </source>
</evidence>
<name>A0A4P8IH39_9FIRM</name>
<keyword evidence="4" id="KW-0804">Transcription</keyword>
<dbReference type="RefSeq" id="WP_137327983.1">
    <property type="nucleotide sequence ID" value="NZ_CP040058.1"/>
</dbReference>
<accession>A0A4P8IH39</accession>
<dbReference type="InterPro" id="IPR005119">
    <property type="entry name" value="LysR_subst-bd"/>
</dbReference>
<keyword evidence="2" id="KW-0805">Transcription regulation</keyword>
<dbReference type="GO" id="GO:0005829">
    <property type="term" value="C:cytosol"/>
    <property type="evidence" value="ECO:0007669"/>
    <property type="project" value="TreeGrafter"/>
</dbReference>
<sequence length="290" mass="32984">MNLEYLRYFLVLVREQHYGRAAEQLSISQPGLSHAISSLESELGVPLFEKRGRNITVSRYGKIFEQDAKRILDTAQQSLHNFHMIQKGGGLLRLSSADSMAVSIVPKYMSEFKQQLSGMSGDFQLTTGLSQEIIEDLKKENCDIGFCAKVKPESSLEFYPIQTQQMVVIVPDGHPLENKDKVTLKETLPYPQIIFAKECGIRTDVSKLFESIGCQPHIAYEIAEDRVMVELAAYGFGIAVMPELPSIHRQGIKAIPLTEPSWENTFYIVRKKKDYYPPLEQKFWNFVISK</sequence>
<keyword evidence="3" id="KW-0238">DNA-binding</keyword>
<dbReference type="InterPro" id="IPR036388">
    <property type="entry name" value="WH-like_DNA-bd_sf"/>
</dbReference>
<proteinExistence type="inferred from homology"/>
<dbReference type="Gene3D" id="1.10.10.10">
    <property type="entry name" value="Winged helix-like DNA-binding domain superfamily/Winged helix DNA-binding domain"/>
    <property type="match status" value="1"/>
</dbReference>
<dbReference type="GO" id="GO:0003677">
    <property type="term" value="F:DNA binding"/>
    <property type="evidence" value="ECO:0007669"/>
    <property type="project" value="UniProtKB-KW"/>
</dbReference>
<keyword evidence="7" id="KW-1185">Reference proteome</keyword>
<dbReference type="PRINTS" id="PR00039">
    <property type="entry name" value="HTHLYSR"/>
</dbReference>
<dbReference type="InterPro" id="IPR050950">
    <property type="entry name" value="HTH-type_LysR_regulators"/>
</dbReference>
<evidence type="ECO:0000256" key="2">
    <source>
        <dbReference type="ARBA" id="ARBA00023015"/>
    </source>
</evidence>
<dbReference type="EMBL" id="CP040058">
    <property type="protein sequence ID" value="QCP34449.1"/>
    <property type="molecule type" value="Genomic_DNA"/>
</dbReference>
<reference evidence="6 7" key="1">
    <citation type="submission" date="2019-05" db="EMBL/GenBank/DDBJ databases">
        <title>Complete genome sequencing of Anaerostipes rhamnosivorans.</title>
        <authorList>
            <person name="Bui T.P.N."/>
            <person name="de Vos W.M."/>
        </authorList>
    </citation>
    <scope>NUCLEOTIDE SEQUENCE [LARGE SCALE GENOMIC DNA]</scope>
    <source>
        <strain evidence="6 7">1y2</strain>
    </source>
</reference>
<dbReference type="SUPFAM" id="SSF53850">
    <property type="entry name" value="Periplasmic binding protein-like II"/>
    <property type="match status" value="1"/>
</dbReference>
<dbReference type="InterPro" id="IPR000847">
    <property type="entry name" value="LysR_HTH_N"/>
</dbReference>
<dbReference type="Pfam" id="PF03466">
    <property type="entry name" value="LysR_substrate"/>
    <property type="match status" value="1"/>
</dbReference>
<protein>
    <submittedName>
        <fullName evidence="6">Chromosome initiation inhibitor</fullName>
    </submittedName>
</protein>
<evidence type="ECO:0000313" key="7">
    <source>
        <dbReference type="Proteomes" id="UP000298653"/>
    </source>
</evidence>
<dbReference type="OrthoDB" id="1652954at2"/>
<dbReference type="AlphaFoldDB" id="A0A4P8IH39"/>
<organism evidence="6 7">
    <name type="scientific">Anaerostipes rhamnosivorans</name>
    <dbReference type="NCBI Taxonomy" id="1229621"/>
    <lineage>
        <taxon>Bacteria</taxon>
        <taxon>Bacillati</taxon>
        <taxon>Bacillota</taxon>
        <taxon>Clostridia</taxon>
        <taxon>Lachnospirales</taxon>
        <taxon>Lachnospiraceae</taxon>
        <taxon>Anaerostipes</taxon>
    </lineage>
</organism>
<dbReference type="FunFam" id="1.10.10.10:FF:000001">
    <property type="entry name" value="LysR family transcriptional regulator"/>
    <property type="match status" value="1"/>
</dbReference>
<dbReference type="Gene3D" id="3.40.190.290">
    <property type="match status" value="1"/>
</dbReference>
<evidence type="ECO:0000256" key="4">
    <source>
        <dbReference type="ARBA" id="ARBA00023163"/>
    </source>
</evidence>
<evidence type="ECO:0000256" key="3">
    <source>
        <dbReference type="ARBA" id="ARBA00023125"/>
    </source>
</evidence>
<dbReference type="PROSITE" id="PS50931">
    <property type="entry name" value="HTH_LYSR"/>
    <property type="match status" value="1"/>
</dbReference>
<dbReference type="KEGG" id="arf:AR1Y2_0995"/>
<evidence type="ECO:0000256" key="1">
    <source>
        <dbReference type="ARBA" id="ARBA00009437"/>
    </source>
</evidence>
<dbReference type="Pfam" id="PF00126">
    <property type="entry name" value="HTH_1"/>
    <property type="match status" value="1"/>
</dbReference>
<dbReference type="SUPFAM" id="SSF46785">
    <property type="entry name" value="Winged helix' DNA-binding domain"/>
    <property type="match status" value="1"/>
</dbReference>
<dbReference type="PANTHER" id="PTHR30419:SF28">
    <property type="entry name" value="HTH-TYPE TRANSCRIPTIONAL REGULATOR BSDA"/>
    <property type="match status" value="1"/>
</dbReference>
<evidence type="ECO:0000313" key="6">
    <source>
        <dbReference type="EMBL" id="QCP34449.1"/>
    </source>
</evidence>
<dbReference type="GO" id="GO:0003700">
    <property type="term" value="F:DNA-binding transcription factor activity"/>
    <property type="evidence" value="ECO:0007669"/>
    <property type="project" value="InterPro"/>
</dbReference>
<feature type="domain" description="HTH lysR-type" evidence="5">
    <location>
        <begin position="1"/>
        <end position="58"/>
    </location>
</feature>
<comment type="similarity">
    <text evidence="1">Belongs to the LysR transcriptional regulatory family.</text>
</comment>
<dbReference type="InterPro" id="IPR036390">
    <property type="entry name" value="WH_DNA-bd_sf"/>
</dbReference>
<gene>
    <name evidence="6" type="ORF">AR1Y2_0995</name>
</gene>
<dbReference type="Proteomes" id="UP000298653">
    <property type="component" value="Chromosome"/>
</dbReference>
<dbReference type="PANTHER" id="PTHR30419">
    <property type="entry name" value="HTH-TYPE TRANSCRIPTIONAL REGULATOR YBHD"/>
    <property type="match status" value="1"/>
</dbReference>